<feature type="compositionally biased region" description="Acidic residues" evidence="5">
    <location>
        <begin position="24"/>
        <end position="38"/>
    </location>
</feature>
<dbReference type="GO" id="GO:0001732">
    <property type="term" value="P:formation of cytoplasmic translation initiation complex"/>
    <property type="evidence" value="ECO:0007669"/>
    <property type="project" value="UniProtKB-UniRule"/>
</dbReference>
<dbReference type="HAMAP" id="MF_03009">
    <property type="entry name" value="eIF3j"/>
    <property type="match status" value="1"/>
</dbReference>
<dbReference type="PANTHER" id="PTHR21681:SF0">
    <property type="entry name" value="EUKARYOTIC TRANSLATION INITIATION FACTOR 3 SUBUNIT J"/>
    <property type="match status" value="1"/>
</dbReference>
<dbReference type="GO" id="GO:0016282">
    <property type="term" value="C:eukaryotic 43S preinitiation complex"/>
    <property type="evidence" value="ECO:0007669"/>
    <property type="project" value="UniProtKB-UniRule"/>
</dbReference>
<comment type="subcellular location">
    <subcellularLocation>
        <location evidence="4">Cytoplasm</location>
    </subcellularLocation>
</comment>
<dbReference type="Gene3D" id="1.10.246.60">
    <property type="entry name" value="Eukaryotic translation initiation factor 3 like domains"/>
    <property type="match status" value="1"/>
</dbReference>
<evidence type="ECO:0000256" key="5">
    <source>
        <dbReference type="SAM" id="MobiDB-lite"/>
    </source>
</evidence>
<comment type="function">
    <text evidence="4">Component of the eukaryotic translation initiation factor 3 (eIF-3) complex, which is involved in protein synthesis of a specialized repertoire of mRNAs and, together with other initiation factors, stimulates binding of mRNA and methionyl-tRNAi to the 40S ribosome. The eIF-3 complex specifically targets and initiates translation of a subset of mRNAs involved in cell proliferation.</text>
</comment>
<dbReference type="InterPro" id="IPR013906">
    <property type="entry name" value="eIF3j"/>
</dbReference>
<dbReference type="KEGG" id="csol:105361479"/>
<keyword evidence="2 4" id="KW-0396">Initiation factor</keyword>
<dbReference type="Pfam" id="PF08597">
    <property type="entry name" value="eIF3_subunit"/>
    <property type="match status" value="1"/>
</dbReference>
<sequence length="229" mass="26921">MDDWESEKIESEFDLGIRSNKWEGEDEEEVIESWEDINEEKKDVEKPAEVLKVKAKPKKNLSEKIEEREKKEREEEERKVKEKDEALTPEERRAELLRRQKLQEEADLRLAMETFGVSEVSMGIDAMTPTNANEFKEFGDALIMKINHFNKHMDYLLFAEELIKNVALTLPVSSLRKVKTIIESLHTEKIKMEKEKTKKNKGKGKATLRIEGKTDYNLSSYENDYDDFM</sequence>
<comment type="similarity">
    <text evidence="4">Belongs to the eIF-3 subunit J family.</text>
</comment>
<organism evidence="6 7">
    <name type="scientific">Ceratosolen solmsi marchali</name>
    <dbReference type="NCBI Taxonomy" id="326594"/>
    <lineage>
        <taxon>Eukaryota</taxon>
        <taxon>Metazoa</taxon>
        <taxon>Ecdysozoa</taxon>
        <taxon>Arthropoda</taxon>
        <taxon>Hexapoda</taxon>
        <taxon>Insecta</taxon>
        <taxon>Pterygota</taxon>
        <taxon>Neoptera</taxon>
        <taxon>Endopterygota</taxon>
        <taxon>Hymenoptera</taxon>
        <taxon>Apocrita</taxon>
        <taxon>Proctotrupomorpha</taxon>
        <taxon>Chalcidoidea</taxon>
        <taxon>Agaonidae</taxon>
        <taxon>Agaoninae</taxon>
        <taxon>Ceratosolen</taxon>
    </lineage>
</organism>
<gene>
    <name evidence="7" type="primary">LOC105361479</name>
</gene>
<accession>A0AAJ6YF83</accession>
<proteinExistence type="inferred from homology"/>
<dbReference type="AlphaFoldDB" id="A0AAJ6YF83"/>
<dbReference type="GO" id="GO:0003743">
    <property type="term" value="F:translation initiation factor activity"/>
    <property type="evidence" value="ECO:0007669"/>
    <property type="project" value="UniProtKB-UniRule"/>
</dbReference>
<evidence type="ECO:0000313" key="7">
    <source>
        <dbReference type="RefSeq" id="XP_011496973.1"/>
    </source>
</evidence>
<feature type="compositionally biased region" description="Basic and acidic residues" evidence="5">
    <location>
        <begin position="39"/>
        <end position="52"/>
    </location>
</feature>
<dbReference type="RefSeq" id="XP_011496973.1">
    <property type="nucleotide sequence ID" value="XM_011498671.1"/>
</dbReference>
<evidence type="ECO:0000256" key="4">
    <source>
        <dbReference type="HAMAP-Rule" id="MF_03009"/>
    </source>
</evidence>
<protein>
    <recommendedName>
        <fullName evidence="4">Eukaryotic translation initiation factor 3 subunit J</fullName>
        <shortName evidence="4">eIF3j</shortName>
    </recommendedName>
</protein>
<feature type="compositionally biased region" description="Basic and acidic residues" evidence="5">
    <location>
        <begin position="60"/>
        <end position="87"/>
    </location>
</feature>
<dbReference type="GeneID" id="105361479"/>
<dbReference type="InterPro" id="IPR023194">
    <property type="entry name" value="eIF3-like_dom_sf"/>
</dbReference>
<keyword evidence="3 4" id="KW-0648">Protein biosynthesis</keyword>
<dbReference type="CTD" id="8669"/>
<evidence type="ECO:0000256" key="2">
    <source>
        <dbReference type="ARBA" id="ARBA00022540"/>
    </source>
</evidence>
<evidence type="ECO:0000313" key="6">
    <source>
        <dbReference type="Proteomes" id="UP000695007"/>
    </source>
</evidence>
<keyword evidence="1 4" id="KW-0963">Cytoplasm</keyword>
<reference evidence="7" key="1">
    <citation type="submission" date="2025-08" db="UniProtKB">
        <authorList>
            <consortium name="RefSeq"/>
        </authorList>
    </citation>
    <scope>IDENTIFICATION</scope>
</reference>
<dbReference type="PANTHER" id="PTHR21681">
    <property type="entry name" value="EUKARYOTIC TRANSLATION INITIATION FACTOR 3 SUBUNIT J"/>
    <property type="match status" value="1"/>
</dbReference>
<feature type="region of interest" description="Disordered" evidence="5">
    <location>
        <begin position="18"/>
        <end position="87"/>
    </location>
</feature>
<evidence type="ECO:0000256" key="3">
    <source>
        <dbReference type="ARBA" id="ARBA00022917"/>
    </source>
</evidence>
<name>A0AAJ6YF83_9HYME</name>
<keyword evidence="6" id="KW-1185">Reference proteome</keyword>
<evidence type="ECO:0000256" key="1">
    <source>
        <dbReference type="ARBA" id="ARBA00022490"/>
    </source>
</evidence>
<comment type="subunit">
    <text evidence="4">Component of the eukaryotic translation initiation factor 3 (eIF-3) complex.</text>
</comment>
<dbReference type="GO" id="GO:0005852">
    <property type="term" value="C:eukaryotic translation initiation factor 3 complex"/>
    <property type="evidence" value="ECO:0007669"/>
    <property type="project" value="UniProtKB-UniRule"/>
</dbReference>
<dbReference type="Proteomes" id="UP000695007">
    <property type="component" value="Unplaced"/>
</dbReference>
<dbReference type="GO" id="GO:0033290">
    <property type="term" value="C:eukaryotic 48S preinitiation complex"/>
    <property type="evidence" value="ECO:0007669"/>
    <property type="project" value="UniProtKB-UniRule"/>
</dbReference>